<keyword evidence="2" id="KW-0732">Signal</keyword>
<sequence length="338" mass="37467">MLNRTMLVCGLVIGLTVSLAGCADAEAADYDREALSAVLADGKQAEQQVKDITERLARSCMEDAGYSIHPVPLKIPEAATPVPGASDDIEIVMGARFMFQTDTIDDSGYGESPRESMGYRPGSDDDPFMNDPFNELSDEEQWDYWVAYDGGDGREYAAPDGLEPTPPDSVTVNGRTFTFPVVGCYADVQQRIHRDSIGDYLGLSHIAREGLAYIAFGEFHDDPRLEAGLEAWSDCMSDNGYPELGDPGDARMSASRLYRDADVFGPEDPGFTEIKAEEIRMARTDYSCNHEVGLDQGRVEIFWEHLEPYAIQHETEIFAWKELTDDVLARAQELLGEY</sequence>
<name>A0A543AWH1_9ACTN</name>
<dbReference type="RefSeq" id="WP_142039084.1">
    <property type="nucleotide sequence ID" value="NZ_JBHTGS010000001.1"/>
</dbReference>
<evidence type="ECO:0000256" key="1">
    <source>
        <dbReference type="SAM" id="MobiDB-lite"/>
    </source>
</evidence>
<dbReference type="EMBL" id="VFOW01000001">
    <property type="protein sequence ID" value="TQL76928.1"/>
    <property type="molecule type" value="Genomic_DNA"/>
</dbReference>
<evidence type="ECO:0000313" key="4">
    <source>
        <dbReference type="Proteomes" id="UP000317043"/>
    </source>
</evidence>
<organism evidence="3 4">
    <name type="scientific">Stackebrandtia endophytica</name>
    <dbReference type="NCBI Taxonomy" id="1496996"/>
    <lineage>
        <taxon>Bacteria</taxon>
        <taxon>Bacillati</taxon>
        <taxon>Actinomycetota</taxon>
        <taxon>Actinomycetes</taxon>
        <taxon>Glycomycetales</taxon>
        <taxon>Glycomycetaceae</taxon>
        <taxon>Stackebrandtia</taxon>
    </lineage>
</organism>
<protein>
    <submittedName>
        <fullName evidence="3">Uncharacterized protein</fullName>
    </submittedName>
</protein>
<gene>
    <name evidence="3" type="ORF">FB566_2472</name>
</gene>
<feature type="region of interest" description="Disordered" evidence="1">
    <location>
        <begin position="104"/>
        <end position="126"/>
    </location>
</feature>
<accession>A0A543AWH1</accession>
<evidence type="ECO:0000313" key="3">
    <source>
        <dbReference type="EMBL" id="TQL76928.1"/>
    </source>
</evidence>
<comment type="caution">
    <text evidence="3">The sequence shown here is derived from an EMBL/GenBank/DDBJ whole genome shotgun (WGS) entry which is preliminary data.</text>
</comment>
<proteinExistence type="predicted"/>
<feature type="signal peptide" evidence="2">
    <location>
        <begin position="1"/>
        <end position="27"/>
    </location>
</feature>
<keyword evidence="4" id="KW-1185">Reference proteome</keyword>
<dbReference type="OrthoDB" id="4053327at2"/>
<dbReference type="InParanoid" id="A0A543AWH1"/>
<dbReference type="Proteomes" id="UP000317043">
    <property type="component" value="Unassembled WGS sequence"/>
</dbReference>
<reference evidence="3 4" key="1">
    <citation type="submission" date="2019-06" db="EMBL/GenBank/DDBJ databases">
        <title>Sequencing the genomes of 1000 actinobacteria strains.</title>
        <authorList>
            <person name="Klenk H.-P."/>
        </authorList>
    </citation>
    <scope>NUCLEOTIDE SEQUENCE [LARGE SCALE GENOMIC DNA]</scope>
    <source>
        <strain evidence="3 4">DSM 45928</strain>
    </source>
</reference>
<dbReference type="PROSITE" id="PS51257">
    <property type="entry name" value="PROKAR_LIPOPROTEIN"/>
    <property type="match status" value="1"/>
</dbReference>
<feature type="chain" id="PRO_5038991479" evidence="2">
    <location>
        <begin position="28"/>
        <end position="338"/>
    </location>
</feature>
<dbReference type="AlphaFoldDB" id="A0A543AWH1"/>
<evidence type="ECO:0000256" key="2">
    <source>
        <dbReference type="SAM" id="SignalP"/>
    </source>
</evidence>